<dbReference type="GeneID" id="18562787"/>
<sequence length="71" mass="8371">MARATYVNFVDRHQLFAGEPMLDTSEGVLIIQYADGTSRTLNWDFVIDFYYMTDEEYADAIRHIEEQEDDK</sequence>
<keyword evidence="2" id="KW-1185">Reference proteome</keyword>
<dbReference type="EMBL" id="JN699005">
    <property type="protein sequence ID" value="AER48757.1"/>
    <property type="molecule type" value="Genomic_DNA"/>
</dbReference>
<reference evidence="1 2" key="1">
    <citation type="journal article" date="2012" name="J. Virol.">
        <title>Complete Genome Sequences of 138 Mycobacteriophages.</title>
        <authorList>
            <consortium name="the Science Education Alliance Phage Hunters Advancing Genomics and Evolutionary Science Program"/>
            <consortium name="the KwaZulu-Natal Research Institute for Tuberculosis and HIV Mycobacterial Genetics Course Students"/>
            <consortium name="the Phage Hunters Integrating Research and Education Program"/>
            <person name="Hatfull G.F."/>
        </authorList>
    </citation>
    <scope>NUCLEOTIDE SEQUENCE [LARGE SCALE GENOMIC DNA]</scope>
</reference>
<accession>G8I7R7</accession>
<dbReference type="InterPro" id="IPR056973">
    <property type="entry name" value="Phage_L5_Gp47"/>
</dbReference>
<dbReference type="RefSeq" id="YP_009014913.1">
    <property type="nucleotide sequence ID" value="NC_023716.1"/>
</dbReference>
<evidence type="ECO:0000313" key="1">
    <source>
        <dbReference type="EMBL" id="AER48757.1"/>
    </source>
</evidence>
<dbReference type="KEGG" id="vg:18562787"/>
<organism evidence="1 2">
    <name type="scientific">Mycobacterium phage Alma</name>
    <dbReference type="NCBI Taxonomy" id="2902800"/>
    <lineage>
        <taxon>Viruses</taxon>
        <taxon>Duplodnaviria</taxon>
        <taxon>Heunggongvirae</taxon>
        <taxon>Uroviricota</taxon>
        <taxon>Caudoviricetes</taxon>
        <taxon>Fromanvirus</taxon>
        <taxon>Fromanvirus alma</taxon>
    </lineage>
</organism>
<name>G8I7R7_9CAUD</name>
<proteinExistence type="predicted"/>
<gene>
    <name evidence="1" type="primary">48</name>
    <name evidence="1" type="ORF">ALMA_48</name>
</gene>
<evidence type="ECO:0000313" key="2">
    <source>
        <dbReference type="Proteomes" id="UP000005647"/>
    </source>
</evidence>
<dbReference type="Pfam" id="PF23887">
    <property type="entry name" value="Phage_Gene47"/>
    <property type="match status" value="1"/>
</dbReference>
<dbReference type="OrthoDB" id="24188at10239"/>
<protein>
    <submittedName>
        <fullName evidence="1">Uncharacterized protein</fullName>
    </submittedName>
</protein>
<dbReference type="Proteomes" id="UP000005647">
    <property type="component" value="Segment"/>
</dbReference>